<gene>
    <name evidence="1" type="ordered locus">Pisl_1374</name>
</gene>
<keyword evidence="2" id="KW-1185">Reference proteome</keyword>
<dbReference type="EMBL" id="CP000504">
    <property type="protein sequence ID" value="ABL88536.1"/>
    <property type="molecule type" value="Genomic_DNA"/>
</dbReference>
<dbReference type="Proteomes" id="UP000002595">
    <property type="component" value="Chromosome"/>
</dbReference>
<proteinExistence type="predicted"/>
<name>A1RUA4_PYRIL</name>
<reference evidence="1" key="1">
    <citation type="submission" date="2006-12" db="EMBL/GenBank/DDBJ databases">
        <title>Complete sequence of Pyrobaculum islandicum DSM 4184.</title>
        <authorList>
            <person name="Copeland A."/>
            <person name="Lucas S."/>
            <person name="Lapidus A."/>
            <person name="Barry K."/>
            <person name="Detter J.C."/>
            <person name="Glavina del Rio T."/>
            <person name="Dalin E."/>
            <person name="Tice H."/>
            <person name="Pitluck S."/>
            <person name="Meincke L."/>
            <person name="Brettin T."/>
            <person name="Bruce D."/>
            <person name="Han C."/>
            <person name="Tapia R."/>
            <person name="Gilna P."/>
            <person name="Schmutz J."/>
            <person name="Larimer F."/>
            <person name="Land M."/>
            <person name="Hauser L."/>
            <person name="Kyrpides N."/>
            <person name="Mikhailova N."/>
            <person name="Cozen A.E."/>
            <person name="Fitz-Gibbon S.T."/>
            <person name="House C.H."/>
            <person name="Saltikov C."/>
            <person name="Lowe T."/>
            <person name="Richardson P."/>
        </authorList>
    </citation>
    <scope>NUCLEOTIDE SEQUENCE [LARGE SCALE GENOMIC DNA]</scope>
    <source>
        <strain evidence="1">DSM 4184</strain>
    </source>
</reference>
<dbReference type="RefSeq" id="WP_011763111.1">
    <property type="nucleotide sequence ID" value="NC_008701.1"/>
</dbReference>
<dbReference type="KEGG" id="pis:Pisl_1374"/>
<accession>A1RUA4</accession>
<dbReference type="GeneID" id="4618082"/>
<dbReference type="AlphaFoldDB" id="A1RUA4"/>
<organism evidence="1 2">
    <name type="scientific">Pyrobaculum islandicum (strain DSM 4184 / JCM 9189 / GEO3)</name>
    <dbReference type="NCBI Taxonomy" id="384616"/>
    <lineage>
        <taxon>Archaea</taxon>
        <taxon>Thermoproteota</taxon>
        <taxon>Thermoprotei</taxon>
        <taxon>Thermoproteales</taxon>
        <taxon>Thermoproteaceae</taxon>
        <taxon>Pyrobaculum</taxon>
    </lineage>
</organism>
<sequence length="137" mass="15185">MDRKKIAGLATIPAAVAIALILATNSLYLPVKVVPKIPITYSVLPNGTVIPGIHYVGNEKEARVILTYPNGSMLEFDLSRPEEFMRLYKAAPYYFIESKKEKVLPIGGGVIKGWVKIEKGNKAVRLTLLYFPEGPRQ</sequence>
<protein>
    <submittedName>
        <fullName evidence="1">Uncharacterized protein</fullName>
    </submittedName>
</protein>
<evidence type="ECO:0000313" key="2">
    <source>
        <dbReference type="Proteomes" id="UP000002595"/>
    </source>
</evidence>
<dbReference type="HOGENOM" id="CLU_1860775_0_0_2"/>
<evidence type="ECO:0000313" key="1">
    <source>
        <dbReference type="EMBL" id="ABL88536.1"/>
    </source>
</evidence>